<accession>A0A5N7MJD8</accession>
<dbReference type="OrthoDB" id="8020164at2"/>
<proteinExistence type="predicted"/>
<evidence type="ECO:0000313" key="2">
    <source>
        <dbReference type="EMBL" id="MPR26519.1"/>
    </source>
</evidence>
<dbReference type="RefSeq" id="WP_152712688.1">
    <property type="nucleotide sequence ID" value="NZ_VOSJ01000052.1"/>
</dbReference>
<name>A0A5N7MJD8_9HYPH</name>
<comment type="caution">
    <text evidence="2">The sequence shown here is derived from an EMBL/GenBank/DDBJ whole genome shotgun (WGS) entry which is preliminary data.</text>
</comment>
<evidence type="ECO:0000256" key="1">
    <source>
        <dbReference type="SAM" id="SignalP"/>
    </source>
</evidence>
<keyword evidence="1" id="KW-0732">Signal</keyword>
<organism evidence="2 3">
    <name type="scientific">Microvirga tunisiensis</name>
    <dbReference type="NCBI Taxonomy" id="2108360"/>
    <lineage>
        <taxon>Bacteria</taxon>
        <taxon>Pseudomonadati</taxon>
        <taxon>Pseudomonadota</taxon>
        <taxon>Alphaproteobacteria</taxon>
        <taxon>Hyphomicrobiales</taxon>
        <taxon>Methylobacteriaceae</taxon>
        <taxon>Microvirga</taxon>
    </lineage>
</organism>
<evidence type="ECO:0000313" key="3">
    <source>
        <dbReference type="Proteomes" id="UP000403266"/>
    </source>
</evidence>
<sequence length="107" mass="11684">MRFVLAVLASTILPAASALAQAPAEVEACRLSGLAALKERSPSLEHLTFDMESLAISKAATRVEDTPIRMVVMGDAYLQREKSDKPNRFVCLISDKGKVVLTFFTEQ</sequence>
<dbReference type="AlphaFoldDB" id="A0A5N7MJD8"/>
<protein>
    <submittedName>
        <fullName evidence="2">Uncharacterized protein</fullName>
    </submittedName>
</protein>
<dbReference type="EMBL" id="VOSK01000052">
    <property type="protein sequence ID" value="MPR26519.1"/>
    <property type="molecule type" value="Genomic_DNA"/>
</dbReference>
<keyword evidence="3" id="KW-1185">Reference proteome</keyword>
<feature type="chain" id="PRO_5030135486" evidence="1">
    <location>
        <begin position="21"/>
        <end position="107"/>
    </location>
</feature>
<reference evidence="2 3" key="1">
    <citation type="journal article" date="2019" name="Syst. Appl. Microbiol.">
        <title>Microvirga tunisiensis sp. nov., a root nodule symbiotic bacterium isolated from Lupinus micranthus and L. luteus grown in Northern Tunisia.</title>
        <authorList>
            <person name="Msaddak A."/>
            <person name="Rejili M."/>
            <person name="Duran D."/>
            <person name="Mars M."/>
            <person name="Palacios J.M."/>
            <person name="Ruiz-Argueso T."/>
            <person name="Rey L."/>
            <person name="Imperial J."/>
        </authorList>
    </citation>
    <scope>NUCLEOTIDE SEQUENCE [LARGE SCALE GENOMIC DNA]</scope>
    <source>
        <strain evidence="2 3">Lmie10</strain>
    </source>
</reference>
<gene>
    <name evidence="2" type="ORF">FS320_15160</name>
</gene>
<dbReference type="Proteomes" id="UP000403266">
    <property type="component" value="Unassembled WGS sequence"/>
</dbReference>
<feature type="signal peptide" evidence="1">
    <location>
        <begin position="1"/>
        <end position="20"/>
    </location>
</feature>